<keyword evidence="2" id="KW-1185">Reference proteome</keyword>
<dbReference type="AlphaFoldDB" id="A0A3P1ASR2"/>
<dbReference type="PROSITE" id="PS51257">
    <property type="entry name" value="PROKAR_LIPOPROTEIN"/>
    <property type="match status" value="1"/>
</dbReference>
<dbReference type="OrthoDB" id="9837046at2"/>
<evidence type="ECO:0000313" key="2">
    <source>
        <dbReference type="Proteomes" id="UP000268372"/>
    </source>
</evidence>
<dbReference type="RefSeq" id="WP_124900158.1">
    <property type="nucleotide sequence ID" value="NZ_RQTJ01000033.1"/>
</dbReference>
<reference evidence="1 2" key="1">
    <citation type="submission" date="2018-11" db="EMBL/GenBank/DDBJ databases">
        <title>Flavobacterium sp. nov., YIM 102796 draft genome.</title>
        <authorList>
            <person name="Li G."/>
            <person name="Jiang Y."/>
        </authorList>
    </citation>
    <scope>NUCLEOTIDE SEQUENCE [LARGE SCALE GENOMIC DNA]</scope>
    <source>
        <strain evidence="1 2">YIM 102796</strain>
    </source>
</reference>
<accession>A0A3P1ASR2</accession>
<proteinExistence type="predicted"/>
<dbReference type="EMBL" id="RQTJ01000033">
    <property type="protein sequence ID" value="RRA91750.1"/>
    <property type="molecule type" value="Genomic_DNA"/>
</dbReference>
<protein>
    <submittedName>
        <fullName evidence="1">Uncharacterized protein</fullName>
    </submittedName>
</protein>
<evidence type="ECO:0000313" key="1">
    <source>
        <dbReference type="EMBL" id="RRA91750.1"/>
    </source>
</evidence>
<sequence>MRFLCIVFILIFVSCKEEKVRLHEDFVFSYDTVFMARNYPEHPHIFYYVLNENDKKRINDFLNTLKDQDFKKEYIQQGIIDAGAYQFQFLNQNQLVFVYGFNGEDEIEELKSLNKFSSFLVELEISKMIKYNDTTHYGMEKVYWNRDVDFGNIERFIIPDIPYDTIHYIK</sequence>
<name>A0A3P1ASR2_9FLAO</name>
<comment type="caution">
    <text evidence="1">The sequence shown here is derived from an EMBL/GenBank/DDBJ whole genome shotgun (WGS) entry which is preliminary data.</text>
</comment>
<gene>
    <name evidence="1" type="ORF">EG242_12280</name>
</gene>
<organism evidence="1 2">
    <name type="scientific">Paenimyroides viscosum</name>
    <dbReference type="NCBI Taxonomy" id="2488729"/>
    <lineage>
        <taxon>Bacteria</taxon>
        <taxon>Pseudomonadati</taxon>
        <taxon>Bacteroidota</taxon>
        <taxon>Flavobacteriia</taxon>
        <taxon>Flavobacteriales</taxon>
        <taxon>Flavobacteriaceae</taxon>
        <taxon>Paenimyroides</taxon>
    </lineage>
</organism>
<dbReference type="Proteomes" id="UP000268372">
    <property type="component" value="Unassembled WGS sequence"/>
</dbReference>